<organism evidence="1 2">
    <name type="scientific">Aspergillus avenaceus</name>
    <dbReference type="NCBI Taxonomy" id="36643"/>
    <lineage>
        <taxon>Eukaryota</taxon>
        <taxon>Fungi</taxon>
        <taxon>Dikarya</taxon>
        <taxon>Ascomycota</taxon>
        <taxon>Pezizomycotina</taxon>
        <taxon>Eurotiomycetes</taxon>
        <taxon>Eurotiomycetidae</taxon>
        <taxon>Eurotiales</taxon>
        <taxon>Aspergillaceae</taxon>
        <taxon>Aspergillus</taxon>
        <taxon>Aspergillus subgen. Circumdati</taxon>
    </lineage>
</organism>
<dbReference type="Proteomes" id="UP000325780">
    <property type="component" value="Unassembled WGS sequence"/>
</dbReference>
<dbReference type="AlphaFoldDB" id="A0A5N6TVL2"/>
<name>A0A5N6TVL2_ASPAV</name>
<accession>A0A5N6TVL2</accession>
<dbReference type="OrthoDB" id="2440450at2759"/>
<keyword evidence="2" id="KW-1185">Reference proteome</keyword>
<proteinExistence type="predicted"/>
<gene>
    <name evidence="1" type="ORF">BDV25DRAFT_113346</name>
</gene>
<protein>
    <submittedName>
        <fullName evidence="1">Uncharacterized protein</fullName>
    </submittedName>
</protein>
<reference evidence="1 2" key="1">
    <citation type="submission" date="2019-04" db="EMBL/GenBank/DDBJ databases">
        <title>Friends and foes A comparative genomics study of 23 Aspergillus species from section Flavi.</title>
        <authorList>
            <consortium name="DOE Joint Genome Institute"/>
            <person name="Kjaerbolling I."/>
            <person name="Vesth T."/>
            <person name="Frisvad J.C."/>
            <person name="Nybo J.L."/>
            <person name="Theobald S."/>
            <person name="Kildgaard S."/>
            <person name="Isbrandt T."/>
            <person name="Kuo A."/>
            <person name="Sato A."/>
            <person name="Lyhne E.K."/>
            <person name="Kogle M.E."/>
            <person name="Wiebenga A."/>
            <person name="Kun R.S."/>
            <person name="Lubbers R.J."/>
            <person name="Makela M.R."/>
            <person name="Barry K."/>
            <person name="Chovatia M."/>
            <person name="Clum A."/>
            <person name="Daum C."/>
            <person name="Haridas S."/>
            <person name="He G."/>
            <person name="LaButti K."/>
            <person name="Lipzen A."/>
            <person name="Mondo S."/>
            <person name="Riley R."/>
            <person name="Salamov A."/>
            <person name="Simmons B.A."/>
            <person name="Magnuson J.K."/>
            <person name="Henrissat B."/>
            <person name="Mortensen U.H."/>
            <person name="Larsen T.O."/>
            <person name="Devries R.P."/>
            <person name="Grigoriev I.V."/>
            <person name="Machida M."/>
            <person name="Baker S.E."/>
            <person name="Andersen M.R."/>
        </authorList>
    </citation>
    <scope>NUCLEOTIDE SEQUENCE [LARGE SCALE GENOMIC DNA]</scope>
    <source>
        <strain evidence="1 2">IBT 18842</strain>
    </source>
</reference>
<sequence length="220" mass="25350">MYTIRRFPGILSRGTSSSHERHYLPRIPELYPLYRPQTLPETVLCLNTKHYKSLEKLEAKLRNQLRDRLGLENGAFLFRRLTRLTACLSMTFFVPVISSTNFNNEFGTGIYATHDLGTALDYAGSNGVLMIFKDTDFREISVWKPDKEQWRNLTASWLQIPLVDLRMPHEQKEADVIQGPFLTDPSMAKQQKRFPNQGDKTQIACVGYESCKRLAAHLLL</sequence>
<evidence type="ECO:0000313" key="2">
    <source>
        <dbReference type="Proteomes" id="UP000325780"/>
    </source>
</evidence>
<dbReference type="EMBL" id="ML742097">
    <property type="protein sequence ID" value="KAE8150320.1"/>
    <property type="molecule type" value="Genomic_DNA"/>
</dbReference>
<evidence type="ECO:0000313" key="1">
    <source>
        <dbReference type="EMBL" id="KAE8150320.1"/>
    </source>
</evidence>